<dbReference type="EMBL" id="JBJVNE010000014">
    <property type="protein sequence ID" value="MFM9649813.1"/>
    <property type="molecule type" value="Genomic_DNA"/>
</dbReference>
<dbReference type="Proteomes" id="UP001631993">
    <property type="component" value="Unassembled WGS sequence"/>
</dbReference>
<evidence type="ECO:0000313" key="1">
    <source>
        <dbReference type="EMBL" id="MFM9649813.1"/>
    </source>
</evidence>
<gene>
    <name evidence="1" type="ORF">ACKI1S_27155</name>
</gene>
<proteinExistence type="predicted"/>
<evidence type="ECO:0008006" key="3">
    <source>
        <dbReference type="Google" id="ProtNLM"/>
    </source>
</evidence>
<reference evidence="1 2" key="1">
    <citation type="submission" date="2024-12" db="EMBL/GenBank/DDBJ databases">
        <title>Forecasting of Potato common scab and diversities of Pathogenic streptomyces spp. in china.</title>
        <authorList>
            <person name="Handique U."/>
            <person name="Wu J."/>
        </authorList>
    </citation>
    <scope>NUCLEOTIDE SEQUENCE [LARGE SCALE GENOMIC DNA]</scope>
    <source>
        <strain evidence="1 2">ZRIMU1585</strain>
    </source>
</reference>
<sequence>MSKNGVRPGRLRIGGTGLPGGTQIELDGEDIASAVTGLTLRVGVESVPTAVVDVVLHELDADLEHPRVTVPGKTRNLLVRLGWTPPAEEATP</sequence>
<evidence type="ECO:0000313" key="2">
    <source>
        <dbReference type="Proteomes" id="UP001631993"/>
    </source>
</evidence>
<organism evidence="1 2">
    <name type="scientific">Streptomyces galilaeus</name>
    <dbReference type="NCBI Taxonomy" id="33899"/>
    <lineage>
        <taxon>Bacteria</taxon>
        <taxon>Bacillati</taxon>
        <taxon>Actinomycetota</taxon>
        <taxon>Actinomycetes</taxon>
        <taxon>Kitasatosporales</taxon>
        <taxon>Streptomycetaceae</taxon>
        <taxon>Streptomyces</taxon>
    </lineage>
</organism>
<accession>A0ABW9IRR1</accession>
<dbReference type="RefSeq" id="WP_369279790.1">
    <property type="nucleotide sequence ID" value="NZ_JBJVMW010000010.1"/>
</dbReference>
<keyword evidence="2" id="KW-1185">Reference proteome</keyword>
<name>A0ABW9IRR1_STRGJ</name>
<comment type="caution">
    <text evidence="1">The sequence shown here is derived from an EMBL/GenBank/DDBJ whole genome shotgun (WGS) entry which is preliminary data.</text>
</comment>
<protein>
    <recommendedName>
        <fullName evidence="3">Phage tail protein</fullName>
    </recommendedName>
</protein>